<keyword evidence="5" id="KW-1185">Reference proteome</keyword>
<protein>
    <submittedName>
        <fullName evidence="4">Deleted in malignant brain tumors 1-like protein</fullName>
    </submittedName>
</protein>
<evidence type="ECO:0000313" key="5">
    <source>
        <dbReference type="Proteomes" id="UP000290572"/>
    </source>
</evidence>
<dbReference type="InterPro" id="IPR003599">
    <property type="entry name" value="Ig_sub"/>
</dbReference>
<feature type="domain" description="Ig-like" evidence="3">
    <location>
        <begin position="1059"/>
        <end position="1144"/>
    </location>
</feature>
<feature type="domain" description="Ig-like" evidence="3">
    <location>
        <begin position="1210"/>
        <end position="1295"/>
    </location>
</feature>
<dbReference type="Gene3D" id="2.60.40.10">
    <property type="entry name" value="Immunoglobulins"/>
    <property type="match status" value="9"/>
</dbReference>
<dbReference type="InterPro" id="IPR013783">
    <property type="entry name" value="Ig-like_fold"/>
</dbReference>
<dbReference type="InterPro" id="IPR036179">
    <property type="entry name" value="Ig-like_dom_sf"/>
</dbReference>
<organism evidence="4 5">
    <name type="scientific">Labeo rohita</name>
    <name type="common">Indian major carp</name>
    <name type="synonym">Cyprinus rohita</name>
    <dbReference type="NCBI Taxonomy" id="84645"/>
    <lineage>
        <taxon>Eukaryota</taxon>
        <taxon>Metazoa</taxon>
        <taxon>Chordata</taxon>
        <taxon>Craniata</taxon>
        <taxon>Vertebrata</taxon>
        <taxon>Euteleostomi</taxon>
        <taxon>Actinopterygii</taxon>
        <taxon>Neopterygii</taxon>
        <taxon>Teleostei</taxon>
        <taxon>Ostariophysi</taxon>
        <taxon>Cypriniformes</taxon>
        <taxon>Cyprinidae</taxon>
        <taxon>Labeoninae</taxon>
        <taxon>Labeonini</taxon>
        <taxon>Labeo</taxon>
    </lineage>
</organism>
<feature type="domain" description="Ig-like" evidence="3">
    <location>
        <begin position="153"/>
        <end position="238"/>
    </location>
</feature>
<feature type="domain" description="Ig-like" evidence="3">
    <location>
        <begin position="908"/>
        <end position="993"/>
    </location>
</feature>
<keyword evidence="2" id="KW-0472">Membrane</keyword>
<feature type="domain" description="Ig-like" evidence="3">
    <location>
        <begin position="606"/>
        <end position="691"/>
    </location>
</feature>
<feature type="transmembrane region" description="Helical" evidence="2">
    <location>
        <begin position="1370"/>
        <end position="1403"/>
    </location>
</feature>
<comment type="caution">
    <text evidence="4">The sequence shown here is derived from an EMBL/GenBank/DDBJ whole genome shotgun (WGS) entry which is preliminary data.</text>
</comment>
<accession>A0A498NM26</accession>
<dbReference type="PROSITE" id="PS50835">
    <property type="entry name" value="IG_LIKE"/>
    <property type="match status" value="9"/>
</dbReference>
<keyword evidence="2" id="KW-0812">Transmembrane</keyword>
<keyword evidence="2" id="KW-1133">Transmembrane helix</keyword>
<dbReference type="Pfam" id="PF13895">
    <property type="entry name" value="Ig_2"/>
    <property type="match status" value="9"/>
</dbReference>
<dbReference type="GO" id="GO:0002764">
    <property type="term" value="P:immune response-regulating signaling pathway"/>
    <property type="evidence" value="ECO:0007669"/>
    <property type="project" value="TreeGrafter"/>
</dbReference>
<dbReference type="InterPro" id="IPR007110">
    <property type="entry name" value="Ig-like_dom"/>
</dbReference>
<evidence type="ECO:0000256" key="1">
    <source>
        <dbReference type="ARBA" id="ARBA00023157"/>
    </source>
</evidence>
<dbReference type="SUPFAM" id="SSF48726">
    <property type="entry name" value="Immunoglobulin"/>
    <property type="match status" value="9"/>
</dbReference>
<sequence length="1459" mass="159842">MPTLFLTSTHAVVSHGENIQFRCTTPKPRCNANAEFQLFGNGLSVSSQTHLSSVTFNHNVDVSHQGSYSCQYSYQNNIKSPYSNTVNITVVNLQQPNISHSAPDGQFVVGSQGPVITRAHSFTIICSTESQYPGGSFHLFRGSSITRSELQMPTLSLTSTHAVVSHGENIQFRCTTPKPRCNANAEFQLFENGLSVSSQTHVSSVTFNHNIDVSHQGSYSCQYSYQNNIKSPYSNTVNIIVVNLQQPNISHSAPDGQFVVGSQGPVITRGHSFTIICSTESQYPGGSFHLFRGSSITRSELQMPTLFLTSTHAVVSHGENIQFRCTTPKPRCNANAEFQLFRNGLSVSSQTHVSSVTFNHNVDVSHQGSYSCQYSYQNNIKSPYSNTVNITVVNLQQPNISHSAPDGQFVVGSQGPVITRGHSFTIICSTESQYPGGSFHLFRGSSITRSELQMPTLSLSSTHAVVSHGENIQFRCTTPKPRCNANAEFQLFENGLSVSSQTHVSSVTFNHNIDVSHQGSYSCQYSYQNNIKSPYSNTVNITVVNLQQPNISHSAPDGQFVGGSQGPVITRGHSFTIICSTESQYPGGSFHLFRGSSITRSELQMPTLSLSSTHAVVSHGENIQFRCTTPKPRCNANAEFQLFENGLSVSSQTHVSSVTFNHNIDVSHQGSYSCQYSYQNNIKSPYSNTVNITVVNLQQPNISHSAPDGQFVVGSQGPVITRGHSFTIICSTESQYPGGSFHLFRGSSITRSELQMPTLFLTSTHAVVSHGENIQFRCTTPKPRCNANAEFQLFRNGLSVSSQTHVSSVTFNHNVDVSHQGSYSCQYSYQNNIKSPYSNTVNITVVNLQQPNISHSAPDGQFVVGSQGPVITRGHSFTIICSTESQYPGGSFHLFRGSSITRSELQMPTLSLTSTHAVVSHGENIQFRCTTPKPRCNANAEFQLFENGLSVSSQTHVSSVTFNHNIDVSHQGSYSCQYSYQNNIKSPYSNTVNIIVVNLQQPNISHSAPDGQFVVGSQGPVITRGHSFTIICSTESQYPGGSFHLFRGSSITRSELQMPTLFLTSTHAVVSHGENIQFRCTTPKPRCNANAEFQLFRNGLSVSSQTHVSSVTFNHNVDVSHQGSYSCQYSYQNNIKSPYSNTVNITVVNLQQPNISHSAPDGQFVVGSQGPVITRGHSFTIICSTESQYPGGSFHLFRGSSITRSELQMPTLSLTSTHAVVSRGENIQFICTTPKPRCNANAEFQLFRNGLSVSSQKHVSSVTFNHNIDISYQGSYSCQYSYQNNIKSPLSNIVNFTVVNLQQPSISHSAPDGWLVVWRQGPVITRGHSFTIICSTESQYPGGSFHLFRGSNIIRISVSSRSFRSSASELLLITITGSLLPVIGSAVSAGLLLLSVLIIILLLKRRQKQRKECLSKCSLTKGAANTYAGASHDIKNKEDDKAGYENVELREYMDHDDLY</sequence>
<feature type="domain" description="Ig-like" evidence="3">
    <location>
        <begin position="2"/>
        <end position="87"/>
    </location>
</feature>
<feature type="domain" description="Ig-like" evidence="3">
    <location>
        <begin position="304"/>
        <end position="389"/>
    </location>
</feature>
<reference evidence="4 5" key="1">
    <citation type="submission" date="2018-03" db="EMBL/GenBank/DDBJ databases">
        <title>Draft genome sequence of Rohu Carp (Labeo rohita).</title>
        <authorList>
            <person name="Das P."/>
            <person name="Kushwaha B."/>
            <person name="Joshi C.G."/>
            <person name="Kumar D."/>
            <person name="Nagpure N.S."/>
            <person name="Sahoo L."/>
            <person name="Das S.P."/>
            <person name="Bit A."/>
            <person name="Patnaik S."/>
            <person name="Meher P.K."/>
            <person name="Jayasankar P."/>
            <person name="Koringa P.G."/>
            <person name="Patel N.V."/>
            <person name="Hinsu A.T."/>
            <person name="Kumar R."/>
            <person name="Pandey M."/>
            <person name="Agarwal S."/>
            <person name="Srivastava S."/>
            <person name="Singh M."/>
            <person name="Iquebal M.A."/>
            <person name="Jaiswal S."/>
            <person name="Angadi U.B."/>
            <person name="Kumar N."/>
            <person name="Raza M."/>
            <person name="Shah T.M."/>
            <person name="Rai A."/>
            <person name="Jena J.K."/>
        </authorList>
    </citation>
    <scope>NUCLEOTIDE SEQUENCE [LARGE SCALE GENOMIC DNA]</scope>
    <source>
        <strain evidence="4">DASCIFA01</strain>
        <tissue evidence="4">Testis</tissue>
    </source>
</reference>
<dbReference type="Proteomes" id="UP000290572">
    <property type="component" value="Unassembled WGS sequence"/>
</dbReference>
<gene>
    <name evidence="4" type="ORF">ROHU_004496</name>
</gene>
<evidence type="ECO:0000313" key="4">
    <source>
        <dbReference type="EMBL" id="RXN32754.1"/>
    </source>
</evidence>
<evidence type="ECO:0000259" key="3">
    <source>
        <dbReference type="PROSITE" id="PS50835"/>
    </source>
</evidence>
<evidence type="ECO:0000256" key="2">
    <source>
        <dbReference type="SAM" id="Phobius"/>
    </source>
</evidence>
<feature type="domain" description="Ig-like" evidence="3">
    <location>
        <begin position="757"/>
        <end position="842"/>
    </location>
</feature>
<dbReference type="PANTHER" id="PTHR11738:SF186">
    <property type="entry name" value="OSTEOCLAST-ASSOCIATED IMMUNOGLOBULIN-LIKE RECEPTOR"/>
    <property type="match status" value="1"/>
</dbReference>
<proteinExistence type="predicted"/>
<keyword evidence="1" id="KW-1015">Disulfide bond</keyword>
<feature type="domain" description="Ig-like" evidence="3">
    <location>
        <begin position="455"/>
        <end position="540"/>
    </location>
</feature>
<dbReference type="EMBL" id="QBIY01011344">
    <property type="protein sequence ID" value="RXN32754.1"/>
    <property type="molecule type" value="Genomic_DNA"/>
</dbReference>
<name>A0A498NM26_LABRO</name>
<dbReference type="SMART" id="SM00409">
    <property type="entry name" value="IG"/>
    <property type="match status" value="9"/>
</dbReference>
<dbReference type="InterPro" id="IPR050412">
    <property type="entry name" value="Ig-like_Receptors_ImmuneReg"/>
</dbReference>
<dbReference type="PANTHER" id="PTHR11738">
    <property type="entry name" value="MHC CLASS I NK CELL RECEPTOR"/>
    <property type="match status" value="1"/>
</dbReference>